<evidence type="ECO:0000313" key="1">
    <source>
        <dbReference type="EMBL" id="KAF5097117.1"/>
    </source>
</evidence>
<comment type="caution">
    <text evidence="1">The sequence shown here is derived from an EMBL/GenBank/DDBJ whole genome shotgun (WGS) entry which is preliminary data.</text>
</comment>
<dbReference type="EMBL" id="QVQA01000073">
    <property type="protein sequence ID" value="KAF5097117.1"/>
    <property type="molecule type" value="Genomic_DNA"/>
</dbReference>
<protein>
    <submittedName>
        <fullName evidence="1">Uncharacterized protein</fullName>
    </submittedName>
</protein>
<organism evidence="1 2">
    <name type="scientific">Geotrichum galactomycetum</name>
    <dbReference type="NCBI Taxonomy" id="27317"/>
    <lineage>
        <taxon>Eukaryota</taxon>
        <taxon>Fungi</taxon>
        <taxon>Dikarya</taxon>
        <taxon>Ascomycota</taxon>
        <taxon>Saccharomycotina</taxon>
        <taxon>Dipodascomycetes</taxon>
        <taxon>Dipodascales</taxon>
        <taxon>Dipodascaceae</taxon>
        <taxon>Geotrichum</taxon>
    </lineage>
</organism>
<dbReference type="Proteomes" id="UP000744676">
    <property type="component" value="Unassembled WGS sequence"/>
</dbReference>
<keyword evidence="2" id="KW-1185">Reference proteome</keyword>
<proteinExistence type="predicted"/>
<gene>
    <name evidence="1" type="ORF">D0Z00_002515</name>
</gene>
<evidence type="ECO:0000313" key="2">
    <source>
        <dbReference type="Proteomes" id="UP000744676"/>
    </source>
</evidence>
<accession>A0ACB6V3W3</accession>
<name>A0ACB6V3W3_9ASCO</name>
<sequence length="1391" mass="155350">MYWNTDSESARTSDDLLHFMATASSTTVKEFQYILRPVSGVGHITLNKDPSEPATNAQLVFENLGFVFDNEQYRDIILVAEEFRKYQQIMQYVRLRPKVPVEKDPKAWFKYAGDVILKQVRDNRKQWTWNYILERRQDRLRYIELYKKRETAVSGSISDAENEEFDLIEKKYPFSDLKFFRSLAKSELKREKKNQPPPEPQSWSSWIWGSSTATKEIAGEVVTEEQENEFYDAIEWDESQATEALDDKSDSVVLKVSTMLKTGSFTLRNDPHGSRSHDVMNVLFNGFKLDFDLRGGGNSFLADLSLQELRVDDGSPDTLFKQVVTVKSLSNGVLPQISHDDCHDHSIDLEPTFFGLTYEHNPLEGTADSNLFLKMQGIIVFYNKLVVENVVRFFKPPKSHLQTVGALLNAAGATVEEFRDLTRMGLEYALQKHKTLNLKLDIQAPLIVIPSDVTDLESSCAIFDAGHISVESHLASKEIVEKVQKKQSEQYNEEDWKTLESLMYDRYNVKLHSTKFMVGSSLRNTMKDINTGFENSNTIVIDKVNVDFLVEVSILPEAHNITRFKTSGNLPLLLASMSDEKYRILMLIVESSIPKFDFGGEPGDEETIDAFTGISTEAPALMLLDESDDDSSTVVSQKQAANDRQLLEFDFGIDKVSLSLNRCTSESTLEQDLLIDLSLHSFKFDLKVRDDNIIAHASLLDISIEDHIQKLPSGELTKVVSSSDVKDKVDKKLLTLAYNRDNLSGDQNIDLDLLTVKFVVTPKTILSLMDFARSTFNPSDVTRTITPDPLDQEITKSISDVSPTMPASSSSAVGKLNLKVQLRSIIVVLNDDGIKVATFQLDQAQADVELISKDINVHARIGQLSLHDDINEGVSRNSLLRTLVSMEDNDLAELRYKTFNHPSEPMDYSSMIFFRAGSIRVNLVQEPLARLSNFLSRFSQMKKFYDAARDAAMNQAKQIDGANNIQFDVLISSPIVVIPRLTGPTDCDLLIVHLGDIFARNEFTNSVENNIVTGIRSIKLSSEIGNVPLDVLGNVDLAFNAVYNTNTSVTVVKGFLSDANIKLTELQLEFLLEASAALSSIVSGDSGLQDAEIDELGQELGIKGNLESLGLVGNNSLSDERLDKDSNKLSLEFDVRSISVSLYDKTKSAKPDGEDFEKFALSKFSLNKTKFSLQIKGNGDINTDVAIKSFTVEDTRQDKDNRFTEIIPAASESVNNQFIAVASLKEGSNGNKLLKADLTVTNPRVILAIDYLAALKLFSDAAFPSTTPIGDKLGLETIVEEEESGFLPESALQNATTPLASGNLSTESKIEIEYNVKITQSSVILLSDPKLANTEAIVFKVDLISLSQKDDVIKTNVNDVGMFLCRMNRFYDNRLRIIDDFSEICGTAFTC</sequence>
<reference evidence="1 2" key="1">
    <citation type="journal article" date="2020" name="Front. Microbiol.">
        <title>Phenotypic and Genetic Characterization of the Cheese Ripening Yeast Geotrichum candidum.</title>
        <authorList>
            <person name="Perkins V."/>
            <person name="Vignola S."/>
            <person name="Lessard M.H."/>
            <person name="Plante P.L."/>
            <person name="Corbeil J."/>
            <person name="Dugat-Bony E."/>
            <person name="Frenette M."/>
            <person name="Labrie S."/>
        </authorList>
    </citation>
    <scope>NUCLEOTIDE SEQUENCE [LARGE SCALE GENOMIC DNA]</scope>
    <source>
        <strain evidence="1 2">LMA-1147</strain>
    </source>
</reference>